<name>A0ACC2GQ95_DALPE</name>
<protein>
    <submittedName>
        <fullName evidence="1">Uncharacterized protein</fullName>
    </submittedName>
</protein>
<organism evidence="1 2">
    <name type="scientific">Dallia pectoralis</name>
    <name type="common">Alaska blackfish</name>
    <dbReference type="NCBI Taxonomy" id="75939"/>
    <lineage>
        <taxon>Eukaryota</taxon>
        <taxon>Metazoa</taxon>
        <taxon>Chordata</taxon>
        <taxon>Craniata</taxon>
        <taxon>Vertebrata</taxon>
        <taxon>Euteleostomi</taxon>
        <taxon>Actinopterygii</taxon>
        <taxon>Neopterygii</taxon>
        <taxon>Teleostei</taxon>
        <taxon>Protacanthopterygii</taxon>
        <taxon>Esociformes</taxon>
        <taxon>Umbridae</taxon>
        <taxon>Dallia</taxon>
    </lineage>
</organism>
<sequence length="2397" mass="264555">MQTVPCPDSSPLPHQRSSCFTQRWRPLWSLWSLAAFLGLLLSPIRGIFGTFASATRHGIPGAFSAELHRVTLLHLLLHPTVLHHTDQPCLERVVVGPGFIWGGVGVGSLCYAAAMVKLANPMYTTWILEAIKKVKKQKQRPSEERICNAVSMSHGLDRKTVLEQLDLSVKDGTILKVSNKGLNSYKDPENPGRLAFSKPRLGGSVGGSGERGERERGERERGEKGGGGHHGHGGHGGSHHHSGKKPGLDWNKLIKRSLDGLHEPGGSTLKSIERFLKCQGDVAAYLSGSGSMGPGLFHQQLRVALKRACAHGRVTKNGPLFRLVSRSSQPDGTGTVALESLPPVRLLPHEKDKPVAEPIPICSFCLGTKESNRDKKPEELISCADCGNSGHPSCLKFSPELTVRVKALWWQCIECKTCSNCQDQGKNAENMLFCDSCDRGFHMECCDPPLMRMPKGMWICQICQPRKKGKRLLHEKAAEIKRRYNTPLGRPKNRPGRPFKKLRGWRKGDRRSQGSSSPHSSSSSSCEGYPGDDRLLFSLREDSSAQGGLRFNKKTKGLIDALTKFFTPSPDGRKARHEVDYSQQYRIRKKAIRKGDGEERPGEEDNQECSDWRDDDDKLPGHENLTEKDVELFRKIQELALQKVGVTGPPDPQMRCPSVIEFGKFEIQTWYSSPYPQEFSRLPKLYLCEFCLRYMKSRSILYQHMRKCAWFHPPANEIYRKEDVSVFEVDGNVSTIYCQNLCLLAKLFLDHKTLYYDVEPFLFYVLTQNDNKGCHLVGYFSKEKHCQQKYNVSCIMILPQYQRKGYGRFLIDFSYLLSKQEGQPGSPEKPLSDLGRLSYMAYWRSVVLECLHDVRDRQLTIRNLSKITGICPQDITATLHHLNMLEQREDRLVLVRRDKLVSTHMARLAARPRQLEVDPDCLRWTPVIVTNTVVSEGEDEEEEEDEGDDETENKPGHKVASLTWLVQGAEREQQVEKEERKCFPGFPASQSSPATSPVRCPPPVPDHRPSPPANGERRGRGRPPKNWPWGKVKDGPRAERRPGPGRPPKIRVNLQDDDEDDDDEEEDRVEGMKASPKSASSPPSLFSDRQQDESTGTIRTLEMLGRHPAVPPPRSRGRPPRKKRGPQRNPSEGPVDTLPQLPLAPRLSDPPPVRRSCFSESSEEEDDDDEEEEEEEEEEDDDDEEEEEEEKERGGLSPPILTKPTLGLKCKKPLRKRRIRQRSHSHPHSSVVTETISETTEVLDEPFVDSDSERPMPRLEEESPLRHPLKRYPPARATHRHTDPGPKRSRQANLTESEDDESTSVLKPLASLRNPEPTALAETPVANPEVPIKKKKGWPKGKARKPLHWKKRPGRPPGSGNNQNAGDTSLNTSGEPPPPKIRMKPGRKPRSWYLQRAQDEADQREMERQKLGLGEVQQPGKPPQPLEDRACKRTSRAPANDKRKDSDEEDDYLPKPVEQKIPKRRGRPPKNPALRPQAISKPPHASEPDEDEGEETDRGWVEDKSSRPPSRSMLPLSSSGGPRAPQPSRPDTDMADREEEEEEREEEECAGFANSSRRTAAMLGSGNRRSDDHDADDEGDGHLEDKSNSTKKRKSQDSEEDEEDEDEEEETAASPARSPPVKEEPPGGEGFLDMQGSVQAKDSYVSKQEEEDKEVQEELQEVKCRPLDKVQDEKRRREAEESAAAAAAVETVTAISAPSEPLEMQPLHPGDKADTLLMEPQQPQTHPHVDSFKEELGHHHGAHHQHHQHHHHHHHSNELDLETVQAVQSLTQGEAQDEEPESHGVSHGSYQDCEETLAACRTLQSSYSHAGEVEEEATHMALVEECGASQHSSPLPHTNAPLPPLPSQSVRSVNSPAGMTPGGGMEPGPVQQRGGTPGPTGGSGGGYNQITPEHPGSLSAPSQQNMETSPMMDVPSVSDHSQQVVDSGFSDLGSIESTTENYDNPSSYDSTMGGGGNNNNSGGGNHAAVVAAPSSSSTGSSSSNSATPSSQGNSCSFVPAPGLTSSGGTVTSQLGMVSCSLIQQTGPGGNSSASVPQPPPPPPRPPSANTHQGIKSPQSCVIERPPSVSQQSQKKQQQNPQPPPSSAPPTPHPPQQQSLSQCSMGNGFSSTPMIMEIPESASQGGGRSLYERMGQDFGAGGYPQPSATFSLAKLQQLTNTIMDPHAMSYSHTASVTSYATSVSLSNPGLAQLAPSPHPPLAQGQATMTPPPQLSSGSMNLGSLQLQCNMPTSNIGLPPPPHTQRLQGQMATVKGHISIRSKAQLAPAPSPHQQQLYGRSSGAMSMQGSPRTLAVQRGMMPNLMPTPAGYNTMNMNQLNAMSASYRMPQPMMNSGYHGNPPYMNQPSQYPMQMQMGMMGGQGYPQQPMQPNHHGNMMYTGPTHHSYAGVPKQSPYMSR</sequence>
<evidence type="ECO:0000313" key="2">
    <source>
        <dbReference type="Proteomes" id="UP001157502"/>
    </source>
</evidence>
<proteinExistence type="predicted"/>
<gene>
    <name evidence="1" type="ORF">DPEC_G00121940</name>
</gene>
<reference evidence="1" key="1">
    <citation type="submission" date="2021-05" db="EMBL/GenBank/DDBJ databases">
        <authorList>
            <person name="Pan Q."/>
            <person name="Jouanno E."/>
            <person name="Zahm M."/>
            <person name="Klopp C."/>
            <person name="Cabau C."/>
            <person name="Louis A."/>
            <person name="Berthelot C."/>
            <person name="Parey E."/>
            <person name="Roest Crollius H."/>
            <person name="Montfort J."/>
            <person name="Robinson-Rechavi M."/>
            <person name="Bouchez O."/>
            <person name="Lampietro C."/>
            <person name="Lopez Roques C."/>
            <person name="Donnadieu C."/>
            <person name="Postlethwait J."/>
            <person name="Bobe J."/>
            <person name="Dillon D."/>
            <person name="Chandos A."/>
            <person name="von Hippel F."/>
            <person name="Guiguen Y."/>
        </authorList>
    </citation>
    <scope>NUCLEOTIDE SEQUENCE</scope>
    <source>
        <strain evidence="1">YG-Jan2019</strain>
    </source>
</reference>
<dbReference type="Proteomes" id="UP001157502">
    <property type="component" value="Chromosome 10"/>
</dbReference>
<accession>A0ACC2GQ95</accession>
<comment type="caution">
    <text evidence="1">The sequence shown here is derived from an EMBL/GenBank/DDBJ whole genome shotgun (WGS) entry which is preliminary data.</text>
</comment>
<keyword evidence="2" id="KW-1185">Reference proteome</keyword>
<evidence type="ECO:0000313" key="1">
    <source>
        <dbReference type="EMBL" id="KAJ8005829.1"/>
    </source>
</evidence>
<dbReference type="EMBL" id="CM055737">
    <property type="protein sequence ID" value="KAJ8005829.1"/>
    <property type="molecule type" value="Genomic_DNA"/>
</dbReference>